<evidence type="ECO:0000313" key="8">
    <source>
        <dbReference type="EMBL" id="SVB71413.1"/>
    </source>
</evidence>
<evidence type="ECO:0000256" key="2">
    <source>
        <dbReference type="ARBA" id="ARBA00006337"/>
    </source>
</evidence>
<evidence type="ECO:0000256" key="5">
    <source>
        <dbReference type="ARBA" id="ARBA00023122"/>
    </source>
</evidence>
<dbReference type="GO" id="GO:0005886">
    <property type="term" value="C:plasma membrane"/>
    <property type="evidence" value="ECO:0007669"/>
    <property type="project" value="UniProtKB-SubCell"/>
</dbReference>
<dbReference type="PANTHER" id="PTHR22777:SF32">
    <property type="entry name" value="UPF0053 INNER MEMBRANE PROTEIN YFJD"/>
    <property type="match status" value="1"/>
</dbReference>
<keyword evidence="6" id="KW-1133">Transmembrane helix</keyword>
<evidence type="ECO:0000256" key="1">
    <source>
        <dbReference type="ARBA" id="ARBA00004651"/>
    </source>
</evidence>
<keyword evidence="6" id="KW-0812">Transmembrane</keyword>
<sequence length="254" mass="27636">MFSLGIIIGFVVLSSMVSLCRSALTRFDARKGDDPLTNGGLLEGALKAVLKNLSHSTFTLLLLRVALNGIAVATLMSYLLNNNFGQLEILVTLLGGLAALLILPSLINPVSRQYSKGIALLVAPGVLIIDFLARPLTRPLNKLSQWFSGASETLPELATELAARFNRVLIPLDKEVNPPDEQELQMIYAILKMEETAVRDVMVPRPDLVTIETSESVSMAVALMREAGHSRIVAFHGSIDQVMGILHARDLLRL</sequence>
<comment type="similarity">
    <text evidence="2">Belongs to the UPF0053 family.</text>
</comment>
<dbReference type="PROSITE" id="PS51371">
    <property type="entry name" value="CBS"/>
    <property type="match status" value="1"/>
</dbReference>
<dbReference type="InterPro" id="IPR000644">
    <property type="entry name" value="CBS_dom"/>
</dbReference>
<feature type="transmembrane region" description="Helical" evidence="6">
    <location>
        <begin position="113"/>
        <end position="133"/>
    </location>
</feature>
<dbReference type="InterPro" id="IPR046342">
    <property type="entry name" value="CBS_dom_sf"/>
</dbReference>
<keyword evidence="5" id="KW-0129">CBS domain</keyword>
<feature type="domain" description="CBS" evidence="7">
    <location>
        <begin position="202"/>
        <end position="254"/>
    </location>
</feature>
<dbReference type="PANTHER" id="PTHR22777">
    <property type="entry name" value="HEMOLYSIN-RELATED"/>
    <property type="match status" value="1"/>
</dbReference>
<dbReference type="InterPro" id="IPR002550">
    <property type="entry name" value="CNNM"/>
</dbReference>
<dbReference type="AlphaFoldDB" id="A0A382G9Z0"/>
<dbReference type="EMBL" id="UINC01054101">
    <property type="protein sequence ID" value="SVB71413.1"/>
    <property type="molecule type" value="Genomic_DNA"/>
</dbReference>
<dbReference type="Pfam" id="PF00571">
    <property type="entry name" value="CBS"/>
    <property type="match status" value="1"/>
</dbReference>
<feature type="transmembrane region" description="Helical" evidence="6">
    <location>
        <begin position="61"/>
        <end position="80"/>
    </location>
</feature>
<evidence type="ECO:0000259" key="7">
    <source>
        <dbReference type="PROSITE" id="PS51371"/>
    </source>
</evidence>
<evidence type="ECO:0000256" key="6">
    <source>
        <dbReference type="SAM" id="Phobius"/>
    </source>
</evidence>
<proteinExistence type="inferred from homology"/>
<gene>
    <name evidence="8" type="ORF">METZ01_LOCUS224267</name>
</gene>
<reference evidence="8" key="1">
    <citation type="submission" date="2018-05" db="EMBL/GenBank/DDBJ databases">
        <authorList>
            <person name="Lanie J.A."/>
            <person name="Ng W.-L."/>
            <person name="Kazmierczak K.M."/>
            <person name="Andrzejewski T.M."/>
            <person name="Davidsen T.M."/>
            <person name="Wayne K.J."/>
            <person name="Tettelin H."/>
            <person name="Glass J.I."/>
            <person name="Rusch D."/>
            <person name="Podicherti R."/>
            <person name="Tsui H.-C.T."/>
            <person name="Winkler M.E."/>
        </authorList>
    </citation>
    <scope>NUCLEOTIDE SEQUENCE</scope>
</reference>
<evidence type="ECO:0000256" key="3">
    <source>
        <dbReference type="ARBA" id="ARBA00022475"/>
    </source>
</evidence>
<keyword evidence="3" id="KW-1003">Cell membrane</keyword>
<name>A0A382G9Z0_9ZZZZ</name>
<evidence type="ECO:0000256" key="4">
    <source>
        <dbReference type="ARBA" id="ARBA00022737"/>
    </source>
</evidence>
<organism evidence="8">
    <name type="scientific">marine metagenome</name>
    <dbReference type="NCBI Taxonomy" id="408172"/>
    <lineage>
        <taxon>unclassified sequences</taxon>
        <taxon>metagenomes</taxon>
        <taxon>ecological metagenomes</taxon>
    </lineage>
</organism>
<accession>A0A382G9Z0</accession>
<dbReference type="Gene3D" id="3.10.580.10">
    <property type="entry name" value="CBS-domain"/>
    <property type="match status" value="1"/>
</dbReference>
<comment type="subcellular location">
    <subcellularLocation>
        <location evidence="1">Cell membrane</location>
        <topology evidence="1">Multi-pass membrane protein</topology>
    </subcellularLocation>
</comment>
<dbReference type="Pfam" id="PF01595">
    <property type="entry name" value="CNNM"/>
    <property type="match status" value="1"/>
</dbReference>
<feature type="non-terminal residue" evidence="8">
    <location>
        <position position="254"/>
    </location>
</feature>
<keyword evidence="6" id="KW-0472">Membrane</keyword>
<dbReference type="SUPFAM" id="SSF54631">
    <property type="entry name" value="CBS-domain pair"/>
    <property type="match status" value="1"/>
</dbReference>
<protein>
    <recommendedName>
        <fullName evidence="7">CBS domain-containing protein</fullName>
    </recommendedName>
</protein>
<keyword evidence="4" id="KW-0677">Repeat</keyword>
<feature type="transmembrane region" description="Helical" evidence="6">
    <location>
        <begin position="87"/>
        <end position="107"/>
    </location>
</feature>